<dbReference type="PROSITE" id="PS00379">
    <property type="entry name" value="CDP_ALCOHOL_P_TRANSF"/>
    <property type="match status" value="1"/>
</dbReference>
<reference evidence="4 5" key="1">
    <citation type="submission" date="2020-11" db="EMBL/GenBank/DDBJ databases">
        <title>The genome sequence of Erythrobacter sp. 6D36.</title>
        <authorList>
            <person name="Liu Y."/>
        </authorList>
    </citation>
    <scope>NUCLEOTIDE SEQUENCE [LARGE SCALE GENOMIC DNA]</scope>
    <source>
        <strain evidence="4 5">6D36</strain>
    </source>
</reference>
<evidence type="ECO:0000256" key="3">
    <source>
        <dbReference type="SAM" id="Phobius"/>
    </source>
</evidence>
<dbReference type="InterPro" id="IPR000462">
    <property type="entry name" value="CDP-OH_P_trans"/>
</dbReference>
<dbReference type="InterPro" id="IPR048254">
    <property type="entry name" value="CDP_ALCOHOL_P_TRANSF_CS"/>
</dbReference>
<keyword evidence="5" id="KW-1185">Reference proteome</keyword>
<gene>
    <name evidence="4" type="ORF">IRL76_07380</name>
</gene>
<accession>A0A7S8F263</accession>
<feature type="transmembrane region" description="Helical" evidence="3">
    <location>
        <begin position="240"/>
        <end position="260"/>
    </location>
</feature>
<dbReference type="KEGG" id="qso:IRL76_07380"/>
<dbReference type="GO" id="GO:0016780">
    <property type="term" value="F:phosphotransferase activity, for other substituted phosphate groups"/>
    <property type="evidence" value="ECO:0007669"/>
    <property type="project" value="InterPro"/>
</dbReference>
<dbReference type="Proteomes" id="UP000594459">
    <property type="component" value="Chromosome"/>
</dbReference>
<dbReference type="GO" id="GO:0016020">
    <property type="term" value="C:membrane"/>
    <property type="evidence" value="ECO:0007669"/>
    <property type="project" value="InterPro"/>
</dbReference>
<organism evidence="4 5">
    <name type="scientific">Qipengyuania soli</name>
    <dbReference type="NCBI Taxonomy" id="2782568"/>
    <lineage>
        <taxon>Bacteria</taxon>
        <taxon>Pseudomonadati</taxon>
        <taxon>Pseudomonadota</taxon>
        <taxon>Alphaproteobacteria</taxon>
        <taxon>Sphingomonadales</taxon>
        <taxon>Erythrobacteraceae</taxon>
        <taxon>Qipengyuania</taxon>
    </lineage>
</organism>
<evidence type="ECO:0000313" key="5">
    <source>
        <dbReference type="Proteomes" id="UP000594459"/>
    </source>
</evidence>
<evidence type="ECO:0000256" key="2">
    <source>
        <dbReference type="RuleBase" id="RU003750"/>
    </source>
</evidence>
<keyword evidence="3" id="KW-0812">Transmembrane</keyword>
<evidence type="ECO:0000256" key="1">
    <source>
        <dbReference type="ARBA" id="ARBA00022679"/>
    </source>
</evidence>
<keyword evidence="3" id="KW-0472">Membrane</keyword>
<sequence length="343" mass="35714">MSAPTPAAITFPSERAANFLVAGVPATARAMLQFAKVHGGENRQVIVAVPGGWSPSPLTVREIHRLAPGFELLAVDSCGLGERPLIGGDTLQTPGEVSPNAGDADVPTLQALGRRIVASTGKPTDGIVSRHLNRPISQFITRLVLMVPAARPWHATFAAGLLGIAMFVALISGGSQGLLVGAALFQLASIVDGVDGEMARATFRSSAAGAMMDSLTDTATNLCFVGGVSFNLFTAGEETAGLAGLAGGIILALGSAILAIQSRRDGGDLTFDALKTRFGQRPSAVRRWLTYITMRDFYAFAAFLAIVAGLATALLYVFVAVAIGWFVVLCWTLLTTSTSVRQG</sequence>
<feature type="transmembrane region" description="Helical" evidence="3">
    <location>
        <begin position="152"/>
        <end position="171"/>
    </location>
</feature>
<evidence type="ECO:0000313" key="4">
    <source>
        <dbReference type="EMBL" id="QPC97734.1"/>
    </source>
</evidence>
<keyword evidence="3" id="KW-1133">Transmembrane helix</keyword>
<dbReference type="Pfam" id="PF01066">
    <property type="entry name" value="CDP-OH_P_transf"/>
    <property type="match status" value="1"/>
</dbReference>
<feature type="transmembrane region" description="Helical" evidence="3">
    <location>
        <begin position="313"/>
        <end position="334"/>
    </location>
</feature>
<dbReference type="GO" id="GO:0008654">
    <property type="term" value="P:phospholipid biosynthetic process"/>
    <property type="evidence" value="ECO:0007669"/>
    <property type="project" value="InterPro"/>
</dbReference>
<dbReference type="InterPro" id="IPR043130">
    <property type="entry name" value="CDP-OH_PTrfase_TM_dom"/>
</dbReference>
<protein>
    <submittedName>
        <fullName evidence="4">CDP-alcohol phosphatidyltransferase family protein</fullName>
    </submittedName>
</protein>
<comment type="similarity">
    <text evidence="2">Belongs to the CDP-alcohol phosphatidyltransferase class-I family.</text>
</comment>
<dbReference type="Gene3D" id="1.20.120.1760">
    <property type="match status" value="1"/>
</dbReference>
<keyword evidence="1 2" id="KW-0808">Transferase</keyword>
<dbReference type="EMBL" id="CP064654">
    <property type="protein sequence ID" value="QPC97734.1"/>
    <property type="molecule type" value="Genomic_DNA"/>
</dbReference>
<dbReference type="AlphaFoldDB" id="A0A7S8F263"/>
<dbReference type="RefSeq" id="WP_200980746.1">
    <property type="nucleotide sequence ID" value="NZ_CP064654.1"/>
</dbReference>
<proteinExistence type="inferred from homology"/>
<name>A0A7S8F263_9SPHN</name>